<keyword evidence="4" id="KW-1133">Transmembrane helix</keyword>
<dbReference type="EMBL" id="CP130318">
    <property type="protein sequence ID" value="WNQ12091.1"/>
    <property type="molecule type" value="Genomic_DNA"/>
</dbReference>
<evidence type="ECO:0000256" key="3">
    <source>
        <dbReference type="SAM" id="MobiDB-lite"/>
    </source>
</evidence>
<feature type="transmembrane region" description="Helical" evidence="4">
    <location>
        <begin position="402"/>
        <end position="422"/>
    </location>
</feature>
<dbReference type="PANTHER" id="PTHR22550">
    <property type="entry name" value="SPORE GERMINATION PROTEIN"/>
    <property type="match status" value="1"/>
</dbReference>
<comment type="similarity">
    <text evidence="1">Belongs to the GerABKA family.</text>
</comment>
<dbReference type="GO" id="GO:0016020">
    <property type="term" value="C:membrane"/>
    <property type="evidence" value="ECO:0007669"/>
    <property type="project" value="InterPro"/>
</dbReference>
<dbReference type="KEGG" id="paun:MJA45_03245"/>
<dbReference type="RefSeq" id="WP_315605868.1">
    <property type="nucleotide sequence ID" value="NZ_CP130318.1"/>
</dbReference>
<reference evidence="5 6" key="1">
    <citation type="submission" date="2022-02" db="EMBL/GenBank/DDBJ databases">
        <title>Paenibacillus sp. MBLB1776 Whole Genome Shotgun Sequencing.</title>
        <authorList>
            <person name="Hwang C.Y."/>
            <person name="Cho E.-S."/>
            <person name="Seo M.-J."/>
        </authorList>
    </citation>
    <scope>NUCLEOTIDE SEQUENCE [LARGE SCALE GENOMIC DNA]</scope>
    <source>
        <strain evidence="5 6">MBLB1776</strain>
    </source>
</reference>
<keyword evidence="2 4" id="KW-0472">Membrane</keyword>
<dbReference type="InterPro" id="IPR004995">
    <property type="entry name" value="Spore_Ger"/>
</dbReference>
<feature type="transmembrane region" description="Helical" evidence="4">
    <location>
        <begin position="330"/>
        <end position="352"/>
    </location>
</feature>
<name>A0AA96LHH4_9BACL</name>
<keyword evidence="6" id="KW-1185">Reference proteome</keyword>
<evidence type="ECO:0000256" key="4">
    <source>
        <dbReference type="SAM" id="Phobius"/>
    </source>
</evidence>
<protein>
    <submittedName>
        <fullName evidence="5">Spore germination protein</fullName>
    </submittedName>
</protein>
<sequence>MIRWKRLLFGILRQPSGHPGNNTRPGGKGADSRIPPSDQNPERILQEPKDDRLEEKVAWLRKRLDKCSDVQYYPFLTADGRRCMAVYIMNMSDQTLFLQQVVQPLMAADEVDSGLPVMDRLFRRSRVPVTGAQHVDGEEGLNKLLDGQILLAANGEKGWACLPLTNFNKRSISEPSNEVVIRGPREAFVEDIATNLTLIRRKVKSPDFKTEEQLIGTYTQTKVVIAYIEGLCKPALLDEVKLRLSRIEMDGVLEGSYLEEYLEDNPFSPFPQIQYTERPDTAAAGLLEGRVLIMCDGSPIQLMAPVTLPMLLLFSEDYYQRWLTGTWIRWIRYFFVVISLLLPSIYIAVTTFHPELLPSNLLMTVAGARETVPFPALIEALIMEITFEVLREAGIRTPKPIGQTVSILGAIVIGQAAVQAGIVSAPMVIIVSMSGIASFVIPHVDLGLAFRFLRFPVMFAAGSFGLFGISVSVILIVLHLVSLRSLGTPYMYPLAPIGDGWLKDFVLRAPVWFMKKRPDFYKNNPSNRMVYHKRPVIPEEEGD</sequence>
<gene>
    <name evidence="5" type="ORF">MJA45_03245</name>
</gene>
<dbReference type="Pfam" id="PF03323">
    <property type="entry name" value="GerA"/>
    <property type="match status" value="1"/>
</dbReference>
<evidence type="ECO:0000313" key="5">
    <source>
        <dbReference type="EMBL" id="WNQ12091.1"/>
    </source>
</evidence>
<keyword evidence="4" id="KW-0812">Transmembrane</keyword>
<proteinExistence type="inferred from homology"/>
<organism evidence="5 6">
    <name type="scientific">Paenibacillus aurantius</name>
    <dbReference type="NCBI Taxonomy" id="2918900"/>
    <lineage>
        <taxon>Bacteria</taxon>
        <taxon>Bacillati</taxon>
        <taxon>Bacillota</taxon>
        <taxon>Bacilli</taxon>
        <taxon>Bacillales</taxon>
        <taxon>Paenibacillaceae</taxon>
        <taxon>Paenibacillus</taxon>
    </lineage>
</organism>
<feature type="region of interest" description="Disordered" evidence="3">
    <location>
        <begin position="13"/>
        <end position="48"/>
    </location>
</feature>
<dbReference type="Proteomes" id="UP001305702">
    <property type="component" value="Chromosome"/>
</dbReference>
<feature type="transmembrane region" description="Helical" evidence="4">
    <location>
        <begin position="428"/>
        <end position="450"/>
    </location>
</feature>
<evidence type="ECO:0000256" key="2">
    <source>
        <dbReference type="ARBA" id="ARBA00023136"/>
    </source>
</evidence>
<dbReference type="InterPro" id="IPR050768">
    <property type="entry name" value="UPF0353/GerABKA_families"/>
</dbReference>
<feature type="transmembrane region" description="Helical" evidence="4">
    <location>
        <begin position="457"/>
        <end position="481"/>
    </location>
</feature>
<dbReference type="GO" id="GO:0009847">
    <property type="term" value="P:spore germination"/>
    <property type="evidence" value="ECO:0007669"/>
    <property type="project" value="InterPro"/>
</dbReference>
<accession>A0AA96LHH4</accession>
<dbReference type="PANTHER" id="PTHR22550:SF5">
    <property type="entry name" value="LEUCINE ZIPPER PROTEIN 4"/>
    <property type="match status" value="1"/>
</dbReference>
<evidence type="ECO:0000313" key="6">
    <source>
        <dbReference type="Proteomes" id="UP001305702"/>
    </source>
</evidence>
<dbReference type="AlphaFoldDB" id="A0AA96LHH4"/>
<dbReference type="PIRSF" id="PIRSF005690">
    <property type="entry name" value="GerBA"/>
    <property type="match status" value="1"/>
</dbReference>
<evidence type="ECO:0000256" key="1">
    <source>
        <dbReference type="ARBA" id="ARBA00005278"/>
    </source>
</evidence>